<name>A0AB39XSC9_9BRAD</name>
<protein>
    <recommendedName>
        <fullName evidence="3">Ligase</fullName>
    </recommendedName>
</protein>
<feature type="transmembrane region" description="Helical" evidence="1">
    <location>
        <begin position="258"/>
        <end position="278"/>
    </location>
</feature>
<feature type="transmembrane region" description="Helical" evidence="1">
    <location>
        <begin position="353"/>
        <end position="372"/>
    </location>
</feature>
<dbReference type="EMBL" id="CP165734">
    <property type="protein sequence ID" value="XDV60678.1"/>
    <property type="molecule type" value="Genomic_DNA"/>
</dbReference>
<organism evidence="2">
    <name type="scientific">Bradyrhizobium sp. LLZ17</name>
    <dbReference type="NCBI Taxonomy" id="3239388"/>
    <lineage>
        <taxon>Bacteria</taxon>
        <taxon>Pseudomonadati</taxon>
        <taxon>Pseudomonadota</taxon>
        <taxon>Alphaproteobacteria</taxon>
        <taxon>Hyphomicrobiales</taxon>
        <taxon>Nitrobacteraceae</taxon>
        <taxon>Bradyrhizobium</taxon>
    </lineage>
</organism>
<reference evidence="2" key="1">
    <citation type="submission" date="2024-08" db="EMBL/GenBank/DDBJ databases">
        <authorList>
            <person name="Chaddad Z."/>
            <person name="Lamrabet M."/>
            <person name="Bouhnik O."/>
            <person name="Alami S."/>
            <person name="Wipf D."/>
            <person name="Courty P.E."/>
            <person name="Missbah El Idrissi M."/>
        </authorList>
    </citation>
    <scope>NUCLEOTIDE SEQUENCE</scope>
    <source>
        <strain evidence="2">LLZ17</strain>
    </source>
</reference>
<evidence type="ECO:0000313" key="2">
    <source>
        <dbReference type="EMBL" id="XDV60678.1"/>
    </source>
</evidence>
<dbReference type="AlphaFoldDB" id="A0AB39XSC9"/>
<feature type="transmembrane region" description="Helical" evidence="1">
    <location>
        <begin position="103"/>
        <end position="122"/>
    </location>
</feature>
<gene>
    <name evidence="2" type="ORF">AB8Z38_15905</name>
</gene>
<dbReference type="RefSeq" id="WP_369726029.1">
    <property type="nucleotide sequence ID" value="NZ_CP165734.1"/>
</dbReference>
<evidence type="ECO:0008006" key="3">
    <source>
        <dbReference type="Google" id="ProtNLM"/>
    </source>
</evidence>
<feature type="transmembrane region" description="Helical" evidence="1">
    <location>
        <begin position="134"/>
        <end position="156"/>
    </location>
</feature>
<feature type="transmembrane region" description="Helical" evidence="1">
    <location>
        <begin position="223"/>
        <end position="251"/>
    </location>
</feature>
<sequence>MSSTTAPPADSPTAPIIDYQPITELTGTGRAVVWFSIVSFFFLTQIAYNIGEFPVAVDLISYAVFTAYLVTSGNAALSVPSAYLLVCLVGLGGFRIPFSTSSSSWSSLLLLCSLYVPFLFRLVRRPQLRPVADYIIAVYVTVASVIAAVGLVQLVLVNAAKMSTLTNIYYVLPDAIRGAGHYTRFREDSGITKANGFFLRESADLSLVTALAILLEYQSRRRLATLVLLGAGLLASLSGSGLVALAAAFLLPKSLSRVPLFVALAAGLALVLIVLYSLDSPVLNLWFGRLSEFGQTGTSAYARFQAPMDMIERSFDKGILTTWFGSGAGSFFRDLATAHFKYEVADPTWAKLIYEYGIIGFILLLALFLLRLYSSSAPIEVCNFFLLSWISFSLVLKPGYALIIWLLTLVPSMSGPTGGGGQAKYDAK</sequence>
<feature type="transmembrane region" description="Helical" evidence="1">
    <location>
        <begin position="62"/>
        <end position="91"/>
    </location>
</feature>
<feature type="transmembrane region" description="Helical" evidence="1">
    <location>
        <begin position="384"/>
        <end position="407"/>
    </location>
</feature>
<keyword evidence="1" id="KW-0812">Transmembrane</keyword>
<keyword evidence="1" id="KW-1133">Transmembrane helix</keyword>
<feature type="transmembrane region" description="Helical" evidence="1">
    <location>
        <begin position="31"/>
        <end position="50"/>
    </location>
</feature>
<keyword evidence="1" id="KW-0472">Membrane</keyword>
<accession>A0AB39XSC9</accession>
<evidence type="ECO:0000256" key="1">
    <source>
        <dbReference type="SAM" id="Phobius"/>
    </source>
</evidence>
<proteinExistence type="predicted"/>